<dbReference type="AlphaFoldDB" id="A0A0A0JU34"/>
<dbReference type="STRING" id="1385519.N801_10615"/>
<dbReference type="Proteomes" id="UP000030013">
    <property type="component" value="Unassembled WGS sequence"/>
</dbReference>
<dbReference type="PANTHER" id="PTHR12526">
    <property type="entry name" value="GLYCOSYLTRANSFERASE"/>
    <property type="match status" value="1"/>
</dbReference>
<dbReference type="eggNOG" id="COG0438">
    <property type="taxonomic scope" value="Bacteria"/>
</dbReference>
<dbReference type="SUPFAM" id="SSF53756">
    <property type="entry name" value="UDP-Glycosyltransferase/glycogen phosphorylase"/>
    <property type="match status" value="2"/>
</dbReference>
<dbReference type="Pfam" id="PF13579">
    <property type="entry name" value="Glyco_trans_4_4"/>
    <property type="match status" value="1"/>
</dbReference>
<dbReference type="Gene3D" id="3.40.50.2000">
    <property type="entry name" value="Glycogen Phosphorylase B"/>
    <property type="match status" value="3"/>
</dbReference>
<evidence type="ECO:0000256" key="2">
    <source>
        <dbReference type="ARBA" id="ARBA00022679"/>
    </source>
</evidence>
<feature type="domain" description="Spore protein YkvP/CgeB glycosyl transferase-like" evidence="3">
    <location>
        <begin position="748"/>
        <end position="853"/>
    </location>
</feature>
<dbReference type="OrthoDB" id="3335961at2"/>
<evidence type="ECO:0000256" key="1">
    <source>
        <dbReference type="ARBA" id="ARBA00022676"/>
    </source>
</evidence>
<evidence type="ECO:0000313" key="5">
    <source>
        <dbReference type="EMBL" id="KGN40905.1"/>
    </source>
</evidence>
<protein>
    <submittedName>
        <fullName evidence="5">Uncharacterized protein</fullName>
    </submittedName>
</protein>
<evidence type="ECO:0000259" key="3">
    <source>
        <dbReference type="Pfam" id="PF13524"/>
    </source>
</evidence>
<dbReference type="eggNOG" id="COG0297">
    <property type="taxonomic scope" value="Bacteria"/>
</dbReference>
<accession>A0A0A0JU34</accession>
<comment type="caution">
    <text evidence="5">The sequence shown here is derived from an EMBL/GenBank/DDBJ whole genome shotgun (WGS) entry which is preliminary data.</text>
</comment>
<organism evidence="5 6">
    <name type="scientific">Knoellia aerolata DSM 18566</name>
    <dbReference type="NCBI Taxonomy" id="1385519"/>
    <lineage>
        <taxon>Bacteria</taxon>
        <taxon>Bacillati</taxon>
        <taxon>Actinomycetota</taxon>
        <taxon>Actinomycetes</taxon>
        <taxon>Micrococcales</taxon>
        <taxon>Intrasporangiaceae</taxon>
        <taxon>Knoellia</taxon>
    </lineage>
</organism>
<evidence type="ECO:0000259" key="4">
    <source>
        <dbReference type="Pfam" id="PF13579"/>
    </source>
</evidence>
<keyword evidence="2" id="KW-0808">Transferase</keyword>
<feature type="domain" description="Glycosyltransferase subfamily 4-like N-terminal" evidence="4">
    <location>
        <begin position="147"/>
        <end position="283"/>
    </location>
</feature>
<dbReference type="GO" id="GO:0016757">
    <property type="term" value="F:glycosyltransferase activity"/>
    <property type="evidence" value="ECO:0007669"/>
    <property type="project" value="UniProtKB-KW"/>
</dbReference>
<name>A0A0A0JU34_9MICO</name>
<keyword evidence="6" id="KW-1185">Reference proteome</keyword>
<gene>
    <name evidence="5" type="ORF">N801_10615</name>
</gene>
<evidence type="ECO:0000313" key="6">
    <source>
        <dbReference type="Proteomes" id="UP000030013"/>
    </source>
</evidence>
<proteinExistence type="predicted"/>
<dbReference type="InterPro" id="IPR055259">
    <property type="entry name" value="YkvP/CgeB_Glyco_trans-like"/>
</dbReference>
<sequence length="865" mass="95289">MTAGFGAGDRAGRVLMIVANDISHDTRVLKSGLALTDAGLEVTLLGRSTSSRREESTLGPLRVVRVPVPWTLKEARDDARLRRRRPRLSLELNPAERARHDLRDGLRRRELALDEGRSARLRERLLDARHQGVRSLVEIDRRLGHAERFVWKVVDAAVHRTPVAASWRSELPEIDDYELGMAPAIDRLDWDVIHAHDVQLVGVASHAVARRRRDGRKADWVYDAHEYVAGLSLYGSRTRRRRAAYLDLEREFIGDAGAVVTVTEPLAERLRRDHRLSSRPTVVMNSPELTGPLPESTGVRETLRLAANVPLMVYSGAVTHARGIDTVVAALPDLPGVHLAVVCVPGPHTVVAQQLAAQARKLGCEDRVHLLEPVRPHEVTGFVASADIGLLPLRRFGSHDVALANKLFEYLYAGLPVLVSDCPAQRDFVVEHRVGAVHLAGDVASFTEQARQLLVRRDEVRALIGQTPDLLRPYAWSVQQRSLRQVYRDLFGGERVSEPATTTRLDEVVETTVAHPERPSVVGIGPANMAGQGWEWAKALERTIPGLSTRVICIDRGSPLMYPADTVVPQKQFAGDAEWAAALESDALDTWTHALIEAGRPLFGLRNGRDFTGDARTLRSLGVEVGLLFHGSELRNPRDNALRTRWSPFRDPREALTRRLQQQRDHLFPLIARFDGPVGVSTPDLLLDLPSATWVPVVVDLGRWGTRAPLLERARPRVVHAPSRASLKGSDHVDAALAPLVAEGLIDYQRLENVPPSEMPDCIAGADIVVDQLSIGIYGVAAAEAMAAGRVVVSHVMPEVRALCPEELPVLEATPDDVADVVRRVADDRAAARGTAAAGVEYVRAWHDGRRSATVMRELFGLHGR</sequence>
<reference evidence="5 6" key="1">
    <citation type="submission" date="2013-08" db="EMBL/GenBank/DDBJ databases">
        <title>The genome sequence of Knoellia aerolata.</title>
        <authorList>
            <person name="Zhu W."/>
            <person name="Wang G."/>
        </authorList>
    </citation>
    <scope>NUCLEOTIDE SEQUENCE [LARGE SCALE GENOMIC DNA]</scope>
    <source>
        <strain evidence="5 6">DSM 18566</strain>
    </source>
</reference>
<dbReference type="Pfam" id="PF13524">
    <property type="entry name" value="Glyco_trans_1_2"/>
    <property type="match status" value="1"/>
</dbReference>
<keyword evidence="1" id="KW-0328">Glycosyltransferase</keyword>
<dbReference type="Pfam" id="PF13692">
    <property type="entry name" value="Glyco_trans_1_4"/>
    <property type="match status" value="1"/>
</dbReference>
<dbReference type="InterPro" id="IPR028098">
    <property type="entry name" value="Glyco_trans_4-like_N"/>
</dbReference>
<dbReference type="PANTHER" id="PTHR12526:SF629">
    <property type="entry name" value="TEICHURONIC ACID BIOSYNTHESIS GLYCOSYLTRANSFERASE TUAH-RELATED"/>
    <property type="match status" value="1"/>
</dbReference>
<dbReference type="EMBL" id="AVPL01000028">
    <property type="protein sequence ID" value="KGN40905.1"/>
    <property type="molecule type" value="Genomic_DNA"/>
</dbReference>